<organism evidence="1 2">
    <name type="scientific">Nonomuraea soli</name>
    <dbReference type="NCBI Taxonomy" id="1032476"/>
    <lineage>
        <taxon>Bacteria</taxon>
        <taxon>Bacillati</taxon>
        <taxon>Actinomycetota</taxon>
        <taxon>Actinomycetes</taxon>
        <taxon>Streptosporangiales</taxon>
        <taxon>Streptosporangiaceae</taxon>
        <taxon>Nonomuraea</taxon>
    </lineage>
</organism>
<evidence type="ECO:0008006" key="3">
    <source>
        <dbReference type="Google" id="ProtNLM"/>
    </source>
</evidence>
<protein>
    <recommendedName>
        <fullName evidence="3">Lipoprotein</fullName>
    </recommendedName>
</protein>
<keyword evidence="2" id="KW-1185">Reference proteome</keyword>
<dbReference type="AlphaFoldDB" id="A0A7W0HNG9"/>
<comment type="caution">
    <text evidence="1">The sequence shown here is derived from an EMBL/GenBank/DDBJ whole genome shotgun (WGS) entry which is preliminary data.</text>
</comment>
<evidence type="ECO:0000313" key="1">
    <source>
        <dbReference type="EMBL" id="MBA2889809.1"/>
    </source>
</evidence>
<dbReference type="RefSeq" id="WP_181608559.1">
    <property type="nucleotide sequence ID" value="NZ_BAABAM010000001.1"/>
</dbReference>
<proteinExistence type="predicted"/>
<dbReference type="PROSITE" id="PS51257">
    <property type="entry name" value="PROKAR_LIPOPROTEIN"/>
    <property type="match status" value="1"/>
</dbReference>
<dbReference type="EMBL" id="JACDUR010000001">
    <property type="protein sequence ID" value="MBA2889809.1"/>
    <property type="molecule type" value="Genomic_DNA"/>
</dbReference>
<name>A0A7W0HNG9_9ACTN</name>
<accession>A0A7W0HNG9</accession>
<evidence type="ECO:0000313" key="2">
    <source>
        <dbReference type="Proteomes" id="UP000530928"/>
    </source>
</evidence>
<sequence>MRSLLVLAVLVLLTGCQSEPPPKYSSNSNTDSPCARVVSAIGYAELMLSPKGQEEGQNFEPAVLGRIAETRGINAEFGGRLPAEARTAAAEVERTAAGLSIADTPHDRQVELLRQYRAATDEIRKHCAGK</sequence>
<reference evidence="1 2" key="1">
    <citation type="submission" date="2020-07" db="EMBL/GenBank/DDBJ databases">
        <title>Genomic Encyclopedia of Type Strains, Phase IV (KMG-IV): sequencing the most valuable type-strain genomes for metagenomic binning, comparative biology and taxonomic classification.</title>
        <authorList>
            <person name="Goeker M."/>
        </authorList>
    </citation>
    <scope>NUCLEOTIDE SEQUENCE [LARGE SCALE GENOMIC DNA]</scope>
    <source>
        <strain evidence="1 2">DSM 45533</strain>
    </source>
</reference>
<gene>
    <name evidence="1" type="ORF">HNR30_001144</name>
</gene>
<dbReference type="Proteomes" id="UP000530928">
    <property type="component" value="Unassembled WGS sequence"/>
</dbReference>